<protein>
    <submittedName>
        <fullName evidence="2">Uncharacterized protein</fullName>
    </submittedName>
</protein>
<evidence type="ECO:0000256" key="1">
    <source>
        <dbReference type="SAM" id="Phobius"/>
    </source>
</evidence>
<accession>A0A7C4XTE7</accession>
<evidence type="ECO:0000313" key="2">
    <source>
        <dbReference type="EMBL" id="HGW60137.1"/>
    </source>
</evidence>
<dbReference type="EMBL" id="DTHV01000051">
    <property type="protein sequence ID" value="HGW60137.1"/>
    <property type="molecule type" value="Genomic_DNA"/>
</dbReference>
<keyword evidence="1" id="KW-0472">Membrane</keyword>
<keyword evidence="1" id="KW-1133">Transmembrane helix</keyword>
<feature type="transmembrane region" description="Helical" evidence="1">
    <location>
        <begin position="7"/>
        <end position="25"/>
    </location>
</feature>
<keyword evidence="1" id="KW-0812">Transmembrane</keyword>
<sequence>MTKASKVVLAVYFFFLALVTIIVPWKVNQAIAQGTVLVNSIGYAPIWSVRAVSTNYEAVTVDSGRVILEIVALTALFAIPFIFTLKNEDYEYVELEDFQEGREEGKEESGEKDQV</sequence>
<gene>
    <name evidence="2" type="ORF">ENV82_01665</name>
</gene>
<reference evidence="2" key="1">
    <citation type="journal article" date="2020" name="mSystems">
        <title>Genome- and Community-Level Interaction Insights into Carbon Utilization and Element Cycling Functions of Hydrothermarchaeota in Hydrothermal Sediment.</title>
        <authorList>
            <person name="Zhou Z."/>
            <person name="Liu Y."/>
            <person name="Xu W."/>
            <person name="Pan J."/>
            <person name="Luo Z.H."/>
            <person name="Li M."/>
        </authorList>
    </citation>
    <scope>NUCLEOTIDE SEQUENCE [LARGE SCALE GENOMIC DNA]</scope>
    <source>
        <strain evidence="2">SpSt-794</strain>
    </source>
</reference>
<proteinExistence type="predicted"/>
<feature type="transmembrane region" description="Helical" evidence="1">
    <location>
        <begin position="66"/>
        <end position="85"/>
    </location>
</feature>
<name>A0A7C4XTE7_9BACT</name>
<organism evidence="2">
    <name type="scientific">Caldisericum exile</name>
    <dbReference type="NCBI Taxonomy" id="693075"/>
    <lineage>
        <taxon>Bacteria</taxon>
        <taxon>Pseudomonadati</taxon>
        <taxon>Caldisericota/Cryosericota group</taxon>
        <taxon>Caldisericota</taxon>
        <taxon>Caldisericia</taxon>
        <taxon>Caldisericales</taxon>
        <taxon>Caldisericaceae</taxon>
        <taxon>Caldisericum</taxon>
    </lineage>
</organism>
<comment type="caution">
    <text evidence="2">The sequence shown here is derived from an EMBL/GenBank/DDBJ whole genome shotgun (WGS) entry which is preliminary data.</text>
</comment>
<dbReference type="AlphaFoldDB" id="A0A7C4XTE7"/>